<feature type="transmembrane region" description="Helical" evidence="1">
    <location>
        <begin position="40"/>
        <end position="66"/>
    </location>
</feature>
<keyword evidence="3" id="KW-1185">Reference proteome</keyword>
<name>A0A8J3JP64_9ACTN</name>
<sequence length="143" mass="15285">MAFEEKRTWIMVLVTVAAYGTYVAVVLGRAGDTPLPDTPYAAPLLWSIGAAIAATIVLTIAASIAAPQDAGRGADERDQAIHRSSELTGQSFVVIGCLAAMLMALAEVAHFWIANVIYLAFVLSSLLTSTAKIISYRRGFQPW</sequence>
<dbReference type="EMBL" id="BONF01000019">
    <property type="protein sequence ID" value="GIF82308.1"/>
    <property type="molecule type" value="Genomic_DNA"/>
</dbReference>
<comment type="caution">
    <text evidence="2">The sequence shown here is derived from an EMBL/GenBank/DDBJ whole genome shotgun (WGS) entry which is preliminary data.</text>
</comment>
<keyword evidence="1" id="KW-0472">Membrane</keyword>
<proteinExistence type="predicted"/>
<accession>A0A8J3JP64</accession>
<reference evidence="2 3" key="1">
    <citation type="submission" date="2021-01" db="EMBL/GenBank/DDBJ databases">
        <title>Whole genome shotgun sequence of Catellatospora bangladeshensis NBRC 107357.</title>
        <authorList>
            <person name="Komaki H."/>
            <person name="Tamura T."/>
        </authorList>
    </citation>
    <scope>NUCLEOTIDE SEQUENCE [LARGE SCALE GENOMIC DNA]</scope>
    <source>
        <strain evidence="2 3">NBRC 107357</strain>
    </source>
</reference>
<keyword evidence="1" id="KW-0812">Transmembrane</keyword>
<evidence type="ECO:0008006" key="4">
    <source>
        <dbReference type="Google" id="ProtNLM"/>
    </source>
</evidence>
<keyword evidence="1" id="KW-1133">Transmembrane helix</keyword>
<evidence type="ECO:0000313" key="3">
    <source>
        <dbReference type="Proteomes" id="UP000601223"/>
    </source>
</evidence>
<feature type="transmembrane region" description="Helical" evidence="1">
    <location>
        <begin position="87"/>
        <end position="106"/>
    </location>
</feature>
<organism evidence="2 3">
    <name type="scientific">Catellatospora bangladeshensis</name>
    <dbReference type="NCBI Taxonomy" id="310355"/>
    <lineage>
        <taxon>Bacteria</taxon>
        <taxon>Bacillati</taxon>
        <taxon>Actinomycetota</taxon>
        <taxon>Actinomycetes</taxon>
        <taxon>Micromonosporales</taxon>
        <taxon>Micromonosporaceae</taxon>
        <taxon>Catellatospora</taxon>
    </lineage>
</organism>
<feature type="transmembrane region" description="Helical" evidence="1">
    <location>
        <begin position="9"/>
        <end position="28"/>
    </location>
</feature>
<dbReference type="Proteomes" id="UP000601223">
    <property type="component" value="Unassembled WGS sequence"/>
</dbReference>
<evidence type="ECO:0000313" key="2">
    <source>
        <dbReference type="EMBL" id="GIF82308.1"/>
    </source>
</evidence>
<dbReference type="AlphaFoldDB" id="A0A8J3JP64"/>
<gene>
    <name evidence="2" type="ORF">Cba03nite_36570</name>
</gene>
<dbReference type="RefSeq" id="WP_203747292.1">
    <property type="nucleotide sequence ID" value="NZ_BONF01000019.1"/>
</dbReference>
<protein>
    <recommendedName>
        <fullName evidence="4">DUF2178 domain-containing protein</fullName>
    </recommendedName>
</protein>
<feature type="transmembrane region" description="Helical" evidence="1">
    <location>
        <begin position="112"/>
        <end position="134"/>
    </location>
</feature>
<evidence type="ECO:0000256" key="1">
    <source>
        <dbReference type="SAM" id="Phobius"/>
    </source>
</evidence>